<keyword evidence="16" id="KW-1185">Reference proteome</keyword>
<dbReference type="GeneID" id="30582119"/>
<dbReference type="Proteomes" id="UP000267921">
    <property type="component" value="Unassembled WGS sequence"/>
</dbReference>
<evidence type="ECO:0000313" key="14">
    <source>
        <dbReference type="EMBL" id="RNI07286.1"/>
    </source>
</evidence>
<evidence type="ECO:0000256" key="4">
    <source>
        <dbReference type="ARBA" id="ARBA00016452"/>
    </source>
</evidence>
<keyword evidence="11 12" id="KW-0472">Membrane</keyword>
<evidence type="ECO:0000256" key="10">
    <source>
        <dbReference type="ARBA" id="ARBA00022989"/>
    </source>
</evidence>
<accession>A0A1L3PZK4</accession>
<dbReference type="Proteomes" id="UP000186879">
    <property type="component" value="Chromosome"/>
</dbReference>
<dbReference type="InterPro" id="IPR026031">
    <property type="entry name" value="Cyt_c_CcmB_bac"/>
</dbReference>
<feature type="transmembrane region" description="Helical" evidence="12">
    <location>
        <begin position="163"/>
        <end position="183"/>
    </location>
</feature>
<feature type="transmembrane region" description="Helical" evidence="12">
    <location>
        <begin position="129"/>
        <end position="156"/>
    </location>
</feature>
<reference evidence="14 18" key="3">
    <citation type="submission" date="2018-10" db="EMBL/GenBank/DDBJ databases">
        <title>Cultivation of a novel Methanohalophilus strain from Kebrit Deep of the Red Sea and a genomic comparison of members of the genus Methanohalophilus.</title>
        <authorList>
            <person name="Guan Y."/>
            <person name="Ngugi D.K."/>
            <person name="Stingl U."/>
        </authorList>
    </citation>
    <scope>NUCLEOTIDE SEQUENCE [LARGE SCALE GENOMIC DNA]</scope>
    <source>
        <strain evidence="14 18">DSM 3094</strain>
    </source>
</reference>
<dbReference type="OrthoDB" id="51643at2157"/>
<dbReference type="PANTHER" id="PTHR30070">
    <property type="entry name" value="HEME EXPORTER PROTEIN B"/>
    <property type="match status" value="1"/>
</dbReference>
<dbReference type="EMBL" id="CP017921">
    <property type="protein sequence ID" value="APH38048.1"/>
    <property type="molecule type" value="Genomic_DNA"/>
</dbReference>
<name>A0A1L3PZK4_9EURY</name>
<feature type="transmembrane region" description="Helical" evidence="12">
    <location>
        <begin position="101"/>
        <end position="123"/>
    </location>
</feature>
<dbReference type="GO" id="GO:0015232">
    <property type="term" value="F:heme transmembrane transporter activity"/>
    <property type="evidence" value="ECO:0007669"/>
    <property type="project" value="InterPro"/>
</dbReference>
<comment type="subcellular location">
    <subcellularLocation>
        <location evidence="2">Cell inner membrane</location>
        <topology evidence="2">Multi-pass membrane protein</topology>
    </subcellularLocation>
</comment>
<evidence type="ECO:0000256" key="3">
    <source>
        <dbReference type="ARBA" id="ARBA00010544"/>
    </source>
</evidence>
<feature type="transmembrane region" description="Helical" evidence="12">
    <location>
        <begin position="52"/>
        <end position="70"/>
    </location>
</feature>
<keyword evidence="6" id="KW-1003">Cell membrane</keyword>
<dbReference type="Proteomes" id="UP000198669">
    <property type="component" value="Unassembled WGS sequence"/>
</dbReference>
<evidence type="ECO:0000256" key="7">
    <source>
        <dbReference type="ARBA" id="ARBA00022519"/>
    </source>
</evidence>
<proteinExistence type="inferred from homology"/>
<reference evidence="15 17" key="2">
    <citation type="submission" date="2016-10" db="EMBL/GenBank/DDBJ databases">
        <authorList>
            <person name="de Groot N.N."/>
        </authorList>
    </citation>
    <scope>NUCLEOTIDE SEQUENCE [LARGE SCALE GENOMIC DNA]</scope>
    <source>
        <strain evidence="15 17">Z-7982</strain>
    </source>
</reference>
<keyword evidence="8 12" id="KW-0812">Transmembrane</keyword>
<evidence type="ECO:0000256" key="6">
    <source>
        <dbReference type="ARBA" id="ARBA00022475"/>
    </source>
</evidence>
<sequence>MLKGLNIAFKDLKIESRAREIFISMVVFSLLILIIFSIAFSDLLSSASKTATVASGVLWICFIFAGTLGLNRTFATEVQNGCMDGLKMCPIPRNSIYLSKVIFVFLLMLLVEIITIPMFSVLFNYQFTAIIWVGIVILLGSFGFVVVGCLISALVIKARAGEMLLPVLLLPLSLPVIIPAVSATSGLLRGEDIFSLMSSIRLLVVYDFVFFAVSMLVFEYVVED</sequence>
<evidence type="ECO:0000256" key="5">
    <source>
        <dbReference type="ARBA" id="ARBA00022448"/>
    </source>
</evidence>
<dbReference type="GO" id="GO:0017004">
    <property type="term" value="P:cytochrome complex assembly"/>
    <property type="evidence" value="ECO:0007669"/>
    <property type="project" value="UniProtKB-KW"/>
</dbReference>
<keyword evidence="10 12" id="KW-1133">Transmembrane helix</keyword>
<organism evidence="13 16">
    <name type="scientific">Methanohalophilus halophilus</name>
    <dbReference type="NCBI Taxonomy" id="2177"/>
    <lineage>
        <taxon>Archaea</taxon>
        <taxon>Methanobacteriati</taxon>
        <taxon>Methanobacteriota</taxon>
        <taxon>Stenosarchaea group</taxon>
        <taxon>Methanomicrobia</taxon>
        <taxon>Methanosarcinales</taxon>
        <taxon>Methanosarcinaceae</taxon>
        <taxon>Methanohalophilus</taxon>
    </lineage>
</organism>
<evidence type="ECO:0000256" key="8">
    <source>
        <dbReference type="ARBA" id="ARBA00022692"/>
    </source>
</evidence>
<feature type="transmembrane region" description="Helical" evidence="12">
    <location>
        <begin position="21"/>
        <end position="40"/>
    </location>
</feature>
<dbReference type="GO" id="GO:0005886">
    <property type="term" value="C:plasma membrane"/>
    <property type="evidence" value="ECO:0007669"/>
    <property type="project" value="UniProtKB-SubCell"/>
</dbReference>
<keyword evidence="5" id="KW-0813">Transport</keyword>
<dbReference type="RefSeq" id="WP_072560160.1">
    <property type="nucleotide sequence ID" value="NZ_CP017921.1"/>
</dbReference>
<dbReference type="GO" id="GO:1903607">
    <property type="term" value="P:cytochrome c biosynthetic process"/>
    <property type="evidence" value="ECO:0007669"/>
    <property type="project" value="TreeGrafter"/>
</dbReference>
<dbReference type="Pfam" id="PF03379">
    <property type="entry name" value="CcmB"/>
    <property type="match status" value="1"/>
</dbReference>
<dbReference type="PIRSF" id="PIRSF002764">
    <property type="entry name" value="CcmB"/>
    <property type="match status" value="1"/>
</dbReference>
<evidence type="ECO:0000313" key="15">
    <source>
        <dbReference type="EMBL" id="SDW85073.1"/>
    </source>
</evidence>
<dbReference type="EMBL" id="RJJG01000009">
    <property type="protein sequence ID" value="RNI07286.1"/>
    <property type="molecule type" value="Genomic_DNA"/>
</dbReference>
<evidence type="ECO:0000256" key="2">
    <source>
        <dbReference type="ARBA" id="ARBA00004429"/>
    </source>
</evidence>
<gene>
    <name evidence="13" type="ORF">BHR79_00170</name>
    <name evidence="14" type="ORF">EFE40_10135</name>
    <name evidence="15" type="ORF">SAMN04515625_1747</name>
</gene>
<evidence type="ECO:0000313" key="16">
    <source>
        <dbReference type="Proteomes" id="UP000186879"/>
    </source>
</evidence>
<dbReference type="EMBL" id="FNMU01000005">
    <property type="protein sequence ID" value="SDW85073.1"/>
    <property type="molecule type" value="Genomic_DNA"/>
</dbReference>
<dbReference type="STRING" id="2177.BHR79_00170"/>
<evidence type="ECO:0000313" key="18">
    <source>
        <dbReference type="Proteomes" id="UP000267921"/>
    </source>
</evidence>
<evidence type="ECO:0000256" key="9">
    <source>
        <dbReference type="ARBA" id="ARBA00022748"/>
    </source>
</evidence>
<reference evidence="13 16" key="1">
    <citation type="submission" date="2016-10" db="EMBL/GenBank/DDBJ databases">
        <title>Methanohalophilus halophilus.</title>
        <authorList>
            <person name="L'haridon S."/>
        </authorList>
    </citation>
    <scope>NUCLEOTIDE SEQUENCE [LARGE SCALE GENOMIC DNA]</scope>
    <source>
        <strain evidence="13 16">Z-7982</strain>
    </source>
</reference>
<evidence type="ECO:0000256" key="12">
    <source>
        <dbReference type="SAM" id="Phobius"/>
    </source>
</evidence>
<dbReference type="AlphaFoldDB" id="A0A1L3PZK4"/>
<evidence type="ECO:0000313" key="17">
    <source>
        <dbReference type="Proteomes" id="UP000198669"/>
    </source>
</evidence>
<feature type="transmembrane region" description="Helical" evidence="12">
    <location>
        <begin position="203"/>
        <end position="222"/>
    </location>
</feature>
<evidence type="ECO:0000256" key="1">
    <source>
        <dbReference type="ARBA" id="ARBA00002442"/>
    </source>
</evidence>
<keyword evidence="9" id="KW-0201">Cytochrome c-type biogenesis</keyword>
<dbReference type="InterPro" id="IPR003544">
    <property type="entry name" value="Cyt_c_biogenesis_CcmB"/>
</dbReference>
<dbReference type="PANTHER" id="PTHR30070:SF1">
    <property type="entry name" value="CYTOCHROME C BIOGENESIS B-RELATED"/>
    <property type="match status" value="1"/>
</dbReference>
<evidence type="ECO:0000256" key="11">
    <source>
        <dbReference type="ARBA" id="ARBA00023136"/>
    </source>
</evidence>
<comment type="function">
    <text evidence="1">Required for the export of heme to the periplasm for the biogenesis of c-type cytochromes.</text>
</comment>
<protein>
    <recommendedName>
        <fullName evidence="4">Heme exporter protein B</fullName>
    </recommendedName>
</protein>
<evidence type="ECO:0000313" key="13">
    <source>
        <dbReference type="EMBL" id="APH38048.1"/>
    </source>
</evidence>
<dbReference type="KEGG" id="mhaz:BHR79_00170"/>
<comment type="similarity">
    <text evidence="3">Belongs to the CcmB/CycW/HelB family.</text>
</comment>
<keyword evidence="7" id="KW-0997">Cell inner membrane</keyword>